<dbReference type="EMBL" id="BJYZ01000067">
    <property type="protein sequence ID" value="GEO43207.1"/>
    <property type="molecule type" value="Genomic_DNA"/>
</dbReference>
<evidence type="ECO:0000313" key="2">
    <source>
        <dbReference type="EMBL" id="GEO43207.1"/>
    </source>
</evidence>
<feature type="region of interest" description="Disordered" evidence="1">
    <location>
        <begin position="54"/>
        <end position="77"/>
    </location>
</feature>
<keyword evidence="3" id="KW-1185">Reference proteome</keyword>
<dbReference type="AlphaFoldDB" id="A0A512E3D8"/>
<name>A0A512E3D8_9PROT</name>
<reference evidence="2 3" key="1">
    <citation type="submission" date="2019-07" db="EMBL/GenBank/DDBJ databases">
        <title>Whole genome shotgun sequence of Skermanella aerolata NBRC 106429.</title>
        <authorList>
            <person name="Hosoyama A."/>
            <person name="Uohara A."/>
            <person name="Ohji S."/>
            <person name="Ichikawa N."/>
        </authorList>
    </citation>
    <scope>NUCLEOTIDE SEQUENCE [LARGE SCALE GENOMIC DNA]</scope>
    <source>
        <strain evidence="2 3">NBRC 106429</strain>
    </source>
</reference>
<sequence length="77" mass="7894">MLRASDNEIVAVRTKPSADMLAAGMQAGGVTSEIAYKVFSVMLAISRKELEALLSAPPPTEDTAAGSDPAVPVPPSP</sequence>
<proteinExistence type="predicted"/>
<organism evidence="2 3">
    <name type="scientific">Skermanella aerolata</name>
    <dbReference type="NCBI Taxonomy" id="393310"/>
    <lineage>
        <taxon>Bacteria</taxon>
        <taxon>Pseudomonadati</taxon>
        <taxon>Pseudomonadota</taxon>
        <taxon>Alphaproteobacteria</taxon>
        <taxon>Rhodospirillales</taxon>
        <taxon>Azospirillaceae</taxon>
        <taxon>Skermanella</taxon>
    </lineage>
</organism>
<dbReference type="Proteomes" id="UP000321523">
    <property type="component" value="Unassembled WGS sequence"/>
</dbReference>
<evidence type="ECO:0000313" key="3">
    <source>
        <dbReference type="Proteomes" id="UP000321523"/>
    </source>
</evidence>
<accession>A0A512E3D8</accession>
<evidence type="ECO:0000256" key="1">
    <source>
        <dbReference type="SAM" id="MobiDB-lite"/>
    </source>
</evidence>
<gene>
    <name evidence="2" type="ORF">SAE02_73550</name>
</gene>
<comment type="caution">
    <text evidence="2">The sequence shown here is derived from an EMBL/GenBank/DDBJ whole genome shotgun (WGS) entry which is preliminary data.</text>
</comment>
<protein>
    <submittedName>
        <fullName evidence="2">Uncharacterized protein</fullName>
    </submittedName>
</protein>